<feature type="transmembrane region" description="Helical" evidence="7">
    <location>
        <begin position="39"/>
        <end position="59"/>
    </location>
</feature>
<sequence length="242" mass="27490">MGDNLVMVLVWAIAHLFCGVYWTVSHLCMIYLTWNSSSYAMPLGALYGMFAWNIFQLVYARSWLTLIFSVVWACCELVLIFFTNRNLLRPDNPDFPSTAPCVKRCLIPISAIYFLLFVAFFLFAIPQLGEVILALAGAGLNVYLSGAFSLMLLSRGSCREQSQHVVFWKFGFNIITFLSLRFHQLRYLSIFVIVITFLLDLTYMWTLHRCYSKSTQSFELLSAPESPVNTNEQANSGGTSSD</sequence>
<evidence type="ECO:0000313" key="8">
    <source>
        <dbReference type="EMBL" id="CRZ10789.1"/>
    </source>
</evidence>
<evidence type="ECO:0000256" key="3">
    <source>
        <dbReference type="ARBA" id="ARBA00022692"/>
    </source>
</evidence>
<dbReference type="GO" id="GO:0016829">
    <property type="term" value="F:lyase activity"/>
    <property type="evidence" value="ECO:0007669"/>
    <property type="project" value="InterPro"/>
</dbReference>
<proteinExistence type="inferred from homology"/>
<feature type="transmembrane region" description="Helical" evidence="7">
    <location>
        <begin position="131"/>
        <end position="153"/>
    </location>
</feature>
<feature type="transmembrane region" description="Helical" evidence="7">
    <location>
        <begin position="188"/>
        <end position="207"/>
    </location>
</feature>
<dbReference type="InterPro" id="IPR039020">
    <property type="entry name" value="PaxB-like"/>
</dbReference>
<feature type="transmembrane region" description="Helical" evidence="7">
    <location>
        <begin position="6"/>
        <end position="32"/>
    </location>
</feature>
<evidence type="ECO:0000256" key="4">
    <source>
        <dbReference type="ARBA" id="ARBA00022989"/>
    </source>
</evidence>
<evidence type="ECO:0000256" key="6">
    <source>
        <dbReference type="SAM" id="MobiDB-lite"/>
    </source>
</evidence>
<dbReference type="EMBL" id="HACM01010347">
    <property type="protein sequence ID" value="CRZ10789.1"/>
    <property type="molecule type" value="Transcribed_RNA"/>
</dbReference>
<accession>A0A0H5RQ19</accession>
<evidence type="ECO:0000256" key="7">
    <source>
        <dbReference type="SAM" id="Phobius"/>
    </source>
</evidence>
<keyword evidence="5 7" id="KW-0472">Membrane</keyword>
<protein>
    <submittedName>
        <fullName evidence="8">Uncharacterized protein</fullName>
    </submittedName>
</protein>
<reference evidence="8" key="1">
    <citation type="submission" date="2015-04" db="EMBL/GenBank/DDBJ databases">
        <title>The genome sequence of the plant pathogenic Rhizarian Plasmodiophora brassicae reveals insights in its biotrophic life cycle and the origin of chitin synthesis.</title>
        <authorList>
            <person name="Schwelm A."/>
            <person name="Fogelqvist J."/>
            <person name="Knaust A."/>
            <person name="Julke S."/>
            <person name="Lilja T."/>
            <person name="Dhandapani V."/>
            <person name="Bonilla-Rosso G."/>
            <person name="Karlsson M."/>
            <person name="Shevchenko A."/>
            <person name="Choi S.R."/>
            <person name="Kim H.G."/>
            <person name="Park J.Y."/>
            <person name="Lim Y.P."/>
            <person name="Ludwig-Muller J."/>
            <person name="Dixelius C."/>
        </authorList>
    </citation>
    <scope>NUCLEOTIDE SEQUENCE</scope>
    <source>
        <tissue evidence="8">Potato root galls</tissue>
    </source>
</reference>
<dbReference type="GO" id="GO:0016020">
    <property type="term" value="C:membrane"/>
    <property type="evidence" value="ECO:0007669"/>
    <property type="project" value="UniProtKB-SubCell"/>
</dbReference>
<dbReference type="Pfam" id="PF25129">
    <property type="entry name" value="Pyr4-TMTC"/>
    <property type="match status" value="1"/>
</dbReference>
<feature type="transmembrane region" description="Helical" evidence="7">
    <location>
        <begin position="165"/>
        <end position="182"/>
    </location>
</feature>
<evidence type="ECO:0000256" key="2">
    <source>
        <dbReference type="ARBA" id="ARBA00006757"/>
    </source>
</evidence>
<keyword evidence="3 7" id="KW-0812">Transmembrane</keyword>
<comment type="similarity">
    <text evidence="2">Belongs to the paxB family.</text>
</comment>
<evidence type="ECO:0000256" key="5">
    <source>
        <dbReference type="ARBA" id="ARBA00023136"/>
    </source>
</evidence>
<keyword evidence="4 7" id="KW-1133">Transmembrane helix</keyword>
<organism evidence="8">
    <name type="scientific">Spongospora subterranea</name>
    <dbReference type="NCBI Taxonomy" id="70186"/>
    <lineage>
        <taxon>Eukaryota</taxon>
        <taxon>Sar</taxon>
        <taxon>Rhizaria</taxon>
        <taxon>Endomyxa</taxon>
        <taxon>Phytomyxea</taxon>
        <taxon>Plasmodiophorida</taxon>
        <taxon>Plasmodiophoridae</taxon>
        <taxon>Spongospora</taxon>
    </lineage>
</organism>
<feature type="transmembrane region" description="Helical" evidence="7">
    <location>
        <begin position="65"/>
        <end position="84"/>
    </location>
</feature>
<evidence type="ECO:0000256" key="1">
    <source>
        <dbReference type="ARBA" id="ARBA00004141"/>
    </source>
</evidence>
<comment type="subcellular location">
    <subcellularLocation>
        <location evidence="1">Membrane</location>
        <topology evidence="1">Multi-pass membrane protein</topology>
    </subcellularLocation>
</comment>
<name>A0A0H5RQ19_9EUKA</name>
<feature type="compositionally biased region" description="Polar residues" evidence="6">
    <location>
        <begin position="227"/>
        <end position="242"/>
    </location>
</feature>
<feature type="region of interest" description="Disordered" evidence="6">
    <location>
        <begin position="223"/>
        <end position="242"/>
    </location>
</feature>
<feature type="transmembrane region" description="Helical" evidence="7">
    <location>
        <begin position="105"/>
        <end position="125"/>
    </location>
</feature>
<dbReference type="AlphaFoldDB" id="A0A0H5RQ19"/>